<protein>
    <submittedName>
        <fullName evidence="1">Uncharacterized protein</fullName>
    </submittedName>
</protein>
<sequence>MAPFSKPDIKTPFSIYLPFKTLIIFKPFFFKKKRKNPLTCSVRVSSACSRQTTIHSMVDGVNNGQISPTEAVTTVIWYGACVGT</sequence>
<evidence type="ECO:0000313" key="2">
    <source>
        <dbReference type="Proteomes" id="UP000322667"/>
    </source>
</evidence>
<dbReference type="AlphaFoldDB" id="A0A5D2Q0H8"/>
<proteinExistence type="predicted"/>
<keyword evidence="2" id="KW-1185">Reference proteome</keyword>
<dbReference type="Proteomes" id="UP000322667">
    <property type="component" value="Chromosome A06"/>
</dbReference>
<accession>A0A5D2Q0H8</accession>
<gene>
    <name evidence="1" type="ORF">ES332_A06G072200v1</name>
</gene>
<evidence type="ECO:0000313" key="1">
    <source>
        <dbReference type="EMBL" id="TYI21937.1"/>
    </source>
</evidence>
<name>A0A5D2Q0H8_GOSTO</name>
<reference evidence="1 2" key="1">
    <citation type="submission" date="2019-07" db="EMBL/GenBank/DDBJ databases">
        <title>WGS assembly of Gossypium tomentosum.</title>
        <authorList>
            <person name="Chen Z.J."/>
            <person name="Sreedasyam A."/>
            <person name="Ando A."/>
            <person name="Song Q."/>
            <person name="De L."/>
            <person name="Hulse-Kemp A."/>
            <person name="Ding M."/>
            <person name="Ye W."/>
            <person name="Kirkbride R."/>
            <person name="Jenkins J."/>
            <person name="Plott C."/>
            <person name="Lovell J."/>
            <person name="Lin Y.-M."/>
            <person name="Vaughn R."/>
            <person name="Liu B."/>
            <person name="Li W."/>
            <person name="Simpson S."/>
            <person name="Scheffler B."/>
            <person name="Saski C."/>
            <person name="Grover C."/>
            <person name="Hu G."/>
            <person name="Conover J."/>
            <person name="Carlson J."/>
            <person name="Shu S."/>
            <person name="Boston L."/>
            <person name="Williams M."/>
            <person name="Peterson D."/>
            <person name="Mcgee K."/>
            <person name="Jones D."/>
            <person name="Wendel J."/>
            <person name="Stelly D."/>
            <person name="Grimwood J."/>
            <person name="Schmutz J."/>
        </authorList>
    </citation>
    <scope>NUCLEOTIDE SEQUENCE [LARGE SCALE GENOMIC DNA]</scope>
    <source>
        <strain evidence="1">7179.01</strain>
    </source>
</reference>
<organism evidence="1 2">
    <name type="scientific">Gossypium tomentosum</name>
    <name type="common">Hawaiian cotton</name>
    <name type="synonym">Gossypium sandvicense</name>
    <dbReference type="NCBI Taxonomy" id="34277"/>
    <lineage>
        <taxon>Eukaryota</taxon>
        <taxon>Viridiplantae</taxon>
        <taxon>Streptophyta</taxon>
        <taxon>Embryophyta</taxon>
        <taxon>Tracheophyta</taxon>
        <taxon>Spermatophyta</taxon>
        <taxon>Magnoliopsida</taxon>
        <taxon>eudicotyledons</taxon>
        <taxon>Gunneridae</taxon>
        <taxon>Pentapetalae</taxon>
        <taxon>rosids</taxon>
        <taxon>malvids</taxon>
        <taxon>Malvales</taxon>
        <taxon>Malvaceae</taxon>
        <taxon>Malvoideae</taxon>
        <taxon>Gossypium</taxon>
    </lineage>
</organism>
<dbReference type="EMBL" id="CM017615">
    <property type="protein sequence ID" value="TYI21937.1"/>
    <property type="molecule type" value="Genomic_DNA"/>
</dbReference>